<keyword evidence="4" id="KW-1133">Transmembrane helix</keyword>
<dbReference type="InterPro" id="IPR051379">
    <property type="entry name" value="C-type_Lectin_Receptor_IMM"/>
</dbReference>
<dbReference type="Gene3D" id="3.10.100.10">
    <property type="entry name" value="Mannose-Binding Protein A, subunit A"/>
    <property type="match status" value="1"/>
</dbReference>
<comment type="subcellular location">
    <subcellularLocation>
        <location evidence="1">Membrane</location>
        <topology evidence="1">Single-pass membrane protein</topology>
    </subcellularLocation>
</comment>
<dbReference type="EMBL" id="JAWDJR010000016">
    <property type="protein sequence ID" value="KAK9961077.1"/>
    <property type="molecule type" value="Genomic_DNA"/>
</dbReference>
<keyword evidence="2" id="KW-0430">Lectin</keyword>
<keyword evidence="4" id="KW-0472">Membrane</keyword>
<dbReference type="GO" id="GO:0030246">
    <property type="term" value="F:carbohydrate binding"/>
    <property type="evidence" value="ECO:0007669"/>
    <property type="project" value="UniProtKB-KW"/>
</dbReference>
<evidence type="ECO:0000259" key="5">
    <source>
        <dbReference type="PROSITE" id="PS50041"/>
    </source>
</evidence>
<evidence type="ECO:0000256" key="3">
    <source>
        <dbReference type="ARBA" id="ARBA00023157"/>
    </source>
</evidence>
<keyword evidence="4" id="KW-0812">Transmembrane</keyword>
<dbReference type="InterPro" id="IPR016186">
    <property type="entry name" value="C-type_lectin-like/link_sf"/>
</dbReference>
<dbReference type="Pfam" id="PF00059">
    <property type="entry name" value="Lectin_C"/>
    <property type="match status" value="1"/>
</dbReference>
<sequence length="303" mass="34985">MEEELCYSTVIFKPSDNGKPTESEETVLYAEVKRLDSTLHTTLETSEEGSSTPVSPVCRRAAVFLGLLCFLLVAAVTAVSIFHYIHMSKYNNILAQQTKERADNLQLLEVLKQEKARLVTHGEQMNSTLDFIIHKSRFPVDKYCQSTGNGVRCTPCPQNWIQNGSSCYYFRRHLGNIWKTWKESQEYCEEYGAHLAIIDSEGEQEFINQHTNLDQRYGYWIGLFEKTEKNWVWINGAQLEKGFWVSGPVERYMYCVLSMPSKDPQKSWKSESCFSSNKWICEVEVLTWPTFLQAQQNHSNPSI</sequence>
<protein>
    <recommendedName>
        <fullName evidence="5">C-type lectin domain-containing protein</fullName>
    </recommendedName>
</protein>
<dbReference type="InterPro" id="IPR016187">
    <property type="entry name" value="CTDL_fold"/>
</dbReference>
<dbReference type="PANTHER" id="PTHR46746:SF3">
    <property type="entry name" value="C-TYPE LECTIN DOMAIN-CONTAINING PROTEIN-RELATED"/>
    <property type="match status" value="1"/>
</dbReference>
<comment type="caution">
    <text evidence="6">The sequence shown here is derived from an EMBL/GenBank/DDBJ whole genome shotgun (WGS) entry which is preliminary data.</text>
</comment>
<feature type="transmembrane region" description="Helical" evidence="4">
    <location>
        <begin position="61"/>
        <end position="85"/>
    </location>
</feature>
<dbReference type="CDD" id="cd03593">
    <property type="entry name" value="CLECT_NK_receptors_like"/>
    <property type="match status" value="1"/>
</dbReference>
<organism evidence="6 7">
    <name type="scientific">Culter alburnus</name>
    <name type="common">Topmouth culter</name>
    <dbReference type="NCBI Taxonomy" id="194366"/>
    <lineage>
        <taxon>Eukaryota</taxon>
        <taxon>Metazoa</taxon>
        <taxon>Chordata</taxon>
        <taxon>Craniata</taxon>
        <taxon>Vertebrata</taxon>
        <taxon>Euteleostomi</taxon>
        <taxon>Actinopterygii</taxon>
        <taxon>Neopterygii</taxon>
        <taxon>Teleostei</taxon>
        <taxon>Ostariophysi</taxon>
        <taxon>Cypriniformes</taxon>
        <taxon>Xenocyprididae</taxon>
        <taxon>Xenocypridinae</taxon>
        <taxon>Culter</taxon>
    </lineage>
</organism>
<dbReference type="SMART" id="SM00034">
    <property type="entry name" value="CLECT"/>
    <property type="match status" value="1"/>
</dbReference>
<dbReference type="PROSITE" id="PS00615">
    <property type="entry name" value="C_TYPE_LECTIN_1"/>
    <property type="match status" value="1"/>
</dbReference>
<proteinExistence type="predicted"/>
<keyword evidence="7" id="KW-1185">Reference proteome</keyword>
<accession>A0AAW1ZJG7</accession>
<evidence type="ECO:0000256" key="4">
    <source>
        <dbReference type="SAM" id="Phobius"/>
    </source>
</evidence>
<dbReference type="InterPro" id="IPR001304">
    <property type="entry name" value="C-type_lectin-like"/>
</dbReference>
<keyword evidence="3" id="KW-1015">Disulfide bond</keyword>
<evidence type="ECO:0000256" key="2">
    <source>
        <dbReference type="ARBA" id="ARBA00022734"/>
    </source>
</evidence>
<dbReference type="InterPro" id="IPR018378">
    <property type="entry name" value="C-type_lectin_CS"/>
</dbReference>
<evidence type="ECO:0000313" key="6">
    <source>
        <dbReference type="EMBL" id="KAK9961077.1"/>
    </source>
</evidence>
<dbReference type="PROSITE" id="PS50041">
    <property type="entry name" value="C_TYPE_LECTIN_2"/>
    <property type="match status" value="1"/>
</dbReference>
<gene>
    <name evidence="6" type="ORF">ABG768_008889</name>
</gene>
<dbReference type="AlphaFoldDB" id="A0AAW1ZJG7"/>
<name>A0AAW1ZJG7_CULAL</name>
<evidence type="ECO:0000256" key="1">
    <source>
        <dbReference type="ARBA" id="ARBA00004167"/>
    </source>
</evidence>
<dbReference type="Proteomes" id="UP001479290">
    <property type="component" value="Unassembled WGS sequence"/>
</dbReference>
<evidence type="ECO:0000313" key="7">
    <source>
        <dbReference type="Proteomes" id="UP001479290"/>
    </source>
</evidence>
<feature type="domain" description="C-type lectin" evidence="5">
    <location>
        <begin position="163"/>
        <end position="282"/>
    </location>
</feature>
<dbReference type="SUPFAM" id="SSF56436">
    <property type="entry name" value="C-type lectin-like"/>
    <property type="match status" value="1"/>
</dbReference>
<dbReference type="InterPro" id="IPR033992">
    <property type="entry name" value="NKR-like_CTLD"/>
</dbReference>
<dbReference type="PANTHER" id="PTHR46746">
    <property type="entry name" value="KILLER CELL LECTIN-LIKE RECEPTOR SUBFAMILY F MEMBER 2"/>
    <property type="match status" value="1"/>
</dbReference>
<reference evidence="6 7" key="1">
    <citation type="submission" date="2024-05" db="EMBL/GenBank/DDBJ databases">
        <title>A high-quality chromosomal-level genome assembly of Topmouth culter (Culter alburnus).</title>
        <authorList>
            <person name="Zhao H."/>
        </authorList>
    </citation>
    <scope>NUCLEOTIDE SEQUENCE [LARGE SCALE GENOMIC DNA]</scope>
    <source>
        <strain evidence="6">CATC2023</strain>
        <tissue evidence="6">Muscle</tissue>
    </source>
</reference>
<dbReference type="GO" id="GO:0005886">
    <property type="term" value="C:plasma membrane"/>
    <property type="evidence" value="ECO:0007669"/>
    <property type="project" value="TreeGrafter"/>
</dbReference>